<evidence type="ECO:0000313" key="2">
    <source>
        <dbReference type="EMBL" id="CDW24351.1"/>
    </source>
</evidence>
<organism evidence="2">
    <name type="scientific">Lepeophtheirus salmonis</name>
    <name type="common">Salmon louse</name>
    <name type="synonym">Caligus salmonis</name>
    <dbReference type="NCBI Taxonomy" id="72036"/>
    <lineage>
        <taxon>Eukaryota</taxon>
        <taxon>Metazoa</taxon>
        <taxon>Ecdysozoa</taxon>
        <taxon>Arthropoda</taxon>
        <taxon>Crustacea</taxon>
        <taxon>Multicrustacea</taxon>
        <taxon>Hexanauplia</taxon>
        <taxon>Copepoda</taxon>
        <taxon>Siphonostomatoida</taxon>
        <taxon>Caligidae</taxon>
        <taxon>Lepeophtheirus</taxon>
    </lineage>
</organism>
<protein>
    <submittedName>
        <fullName evidence="2">Uncharacterized protein</fullName>
    </submittedName>
</protein>
<dbReference type="EMBL" id="HACA01006990">
    <property type="protein sequence ID" value="CDW24351.1"/>
    <property type="molecule type" value="Transcribed_RNA"/>
</dbReference>
<evidence type="ECO:0000256" key="1">
    <source>
        <dbReference type="SAM" id="SignalP"/>
    </source>
</evidence>
<reference evidence="2" key="1">
    <citation type="submission" date="2014-05" db="EMBL/GenBank/DDBJ databases">
        <authorList>
            <person name="Chronopoulou M."/>
        </authorList>
    </citation>
    <scope>NUCLEOTIDE SEQUENCE</scope>
    <source>
        <tissue evidence="2">Whole organism</tissue>
    </source>
</reference>
<dbReference type="AlphaFoldDB" id="A0A0K2TFY0"/>
<sequence length="40" mass="4693">MIFFFFFFFALIEIVLDVSSEAHTSSLDFLPSTHNFIFSK</sequence>
<feature type="chain" id="PRO_5005487793" evidence="1">
    <location>
        <begin position="21"/>
        <end position="40"/>
    </location>
</feature>
<keyword evidence="1" id="KW-0732">Signal</keyword>
<accession>A0A0K2TFY0</accession>
<feature type="signal peptide" evidence="1">
    <location>
        <begin position="1"/>
        <end position="20"/>
    </location>
</feature>
<proteinExistence type="predicted"/>
<name>A0A0K2TFY0_LEPSM</name>